<evidence type="ECO:0000313" key="2">
    <source>
        <dbReference type="Proteomes" id="UP001620645"/>
    </source>
</evidence>
<protein>
    <recommendedName>
        <fullName evidence="3">BED-type domain-containing protein</fullName>
    </recommendedName>
</protein>
<evidence type="ECO:0000313" key="1">
    <source>
        <dbReference type="EMBL" id="KAL3068969.1"/>
    </source>
</evidence>
<dbReference type="EMBL" id="JBICCN010000434">
    <property type="protein sequence ID" value="KAL3068969.1"/>
    <property type="molecule type" value="Genomic_DNA"/>
</dbReference>
<organism evidence="1 2">
    <name type="scientific">Heterodera schachtii</name>
    <name type="common">Sugarbeet cyst nematode worm</name>
    <name type="synonym">Tylenchus schachtii</name>
    <dbReference type="NCBI Taxonomy" id="97005"/>
    <lineage>
        <taxon>Eukaryota</taxon>
        <taxon>Metazoa</taxon>
        <taxon>Ecdysozoa</taxon>
        <taxon>Nematoda</taxon>
        <taxon>Chromadorea</taxon>
        <taxon>Rhabditida</taxon>
        <taxon>Tylenchina</taxon>
        <taxon>Tylenchomorpha</taxon>
        <taxon>Tylenchoidea</taxon>
        <taxon>Heteroderidae</taxon>
        <taxon>Heteroderinae</taxon>
        <taxon>Heterodera</taxon>
    </lineage>
</organism>
<evidence type="ECO:0008006" key="3">
    <source>
        <dbReference type="Google" id="ProtNLM"/>
    </source>
</evidence>
<proteinExistence type="predicted"/>
<comment type="caution">
    <text evidence="1">The sequence shown here is derived from an EMBL/GenBank/DDBJ whole genome shotgun (WGS) entry which is preliminary data.</text>
</comment>
<dbReference type="AlphaFoldDB" id="A0ABD2HNU0"/>
<gene>
    <name evidence="1" type="ORF">niasHS_015684</name>
</gene>
<dbReference type="Proteomes" id="UP001620645">
    <property type="component" value="Unassembled WGS sequence"/>
</dbReference>
<keyword evidence="2" id="KW-1185">Reference proteome</keyword>
<reference evidence="1 2" key="1">
    <citation type="submission" date="2024-10" db="EMBL/GenBank/DDBJ databases">
        <authorList>
            <person name="Kim D."/>
        </authorList>
    </citation>
    <scope>NUCLEOTIDE SEQUENCE [LARGE SCALE GENOMIC DNA]</scope>
    <source>
        <strain evidence="1">Taebaek</strain>
    </source>
</reference>
<accession>A0ABD2HNU0</accession>
<sequence>MAKCIECNIEFLTPNSTTTPLLRHISERHKEYTSQKTLRNNRFTVVNPCHQQQDHMKDIHSLHHQIPPASLLQESRNHHGKSCHHPQENSVTLMLLSQILIENIDA</sequence>
<name>A0ABD2HNU0_HETSC</name>